<protein>
    <submittedName>
        <fullName evidence="1">Uncharacterized protein</fullName>
    </submittedName>
</protein>
<gene>
    <name evidence="1" type="ORF">MA16_Dca015678</name>
</gene>
<dbReference type="AlphaFoldDB" id="A0A2I0V8E5"/>
<organism evidence="1 2">
    <name type="scientific">Dendrobium catenatum</name>
    <dbReference type="NCBI Taxonomy" id="906689"/>
    <lineage>
        <taxon>Eukaryota</taxon>
        <taxon>Viridiplantae</taxon>
        <taxon>Streptophyta</taxon>
        <taxon>Embryophyta</taxon>
        <taxon>Tracheophyta</taxon>
        <taxon>Spermatophyta</taxon>
        <taxon>Magnoliopsida</taxon>
        <taxon>Liliopsida</taxon>
        <taxon>Asparagales</taxon>
        <taxon>Orchidaceae</taxon>
        <taxon>Epidendroideae</taxon>
        <taxon>Malaxideae</taxon>
        <taxon>Dendrobiinae</taxon>
        <taxon>Dendrobium</taxon>
    </lineage>
</organism>
<proteinExistence type="predicted"/>
<evidence type="ECO:0000313" key="1">
    <source>
        <dbReference type="EMBL" id="PKU59683.1"/>
    </source>
</evidence>
<name>A0A2I0V8E5_9ASPA</name>
<reference evidence="1 2" key="1">
    <citation type="journal article" date="2016" name="Sci. Rep.">
        <title>The Dendrobium catenatum Lindl. genome sequence provides insights into polysaccharide synthase, floral development and adaptive evolution.</title>
        <authorList>
            <person name="Zhang G.Q."/>
            <person name="Xu Q."/>
            <person name="Bian C."/>
            <person name="Tsai W.C."/>
            <person name="Yeh C.M."/>
            <person name="Liu K.W."/>
            <person name="Yoshida K."/>
            <person name="Zhang L.S."/>
            <person name="Chang S.B."/>
            <person name="Chen F."/>
            <person name="Shi Y."/>
            <person name="Su Y.Y."/>
            <person name="Zhang Y.Q."/>
            <person name="Chen L.J."/>
            <person name="Yin Y."/>
            <person name="Lin M."/>
            <person name="Huang H."/>
            <person name="Deng H."/>
            <person name="Wang Z.W."/>
            <person name="Zhu S.L."/>
            <person name="Zhao X."/>
            <person name="Deng C."/>
            <person name="Niu S.C."/>
            <person name="Huang J."/>
            <person name="Wang M."/>
            <person name="Liu G.H."/>
            <person name="Yang H.J."/>
            <person name="Xiao X.J."/>
            <person name="Hsiao Y.Y."/>
            <person name="Wu W.L."/>
            <person name="Chen Y.Y."/>
            <person name="Mitsuda N."/>
            <person name="Ohme-Takagi M."/>
            <person name="Luo Y.B."/>
            <person name="Van de Peer Y."/>
            <person name="Liu Z.J."/>
        </authorList>
    </citation>
    <scope>NUCLEOTIDE SEQUENCE [LARGE SCALE GENOMIC DNA]</scope>
    <source>
        <tissue evidence="1">The whole plant</tissue>
    </source>
</reference>
<dbReference type="EMBL" id="KZ504071">
    <property type="protein sequence ID" value="PKU59683.1"/>
    <property type="molecule type" value="Genomic_DNA"/>
</dbReference>
<dbReference type="Proteomes" id="UP000233837">
    <property type="component" value="Unassembled WGS sequence"/>
</dbReference>
<evidence type="ECO:0000313" key="2">
    <source>
        <dbReference type="Proteomes" id="UP000233837"/>
    </source>
</evidence>
<accession>A0A2I0V8E5</accession>
<reference evidence="1 2" key="2">
    <citation type="journal article" date="2017" name="Nature">
        <title>The Apostasia genome and the evolution of orchids.</title>
        <authorList>
            <person name="Zhang G.Q."/>
            <person name="Liu K.W."/>
            <person name="Li Z."/>
            <person name="Lohaus R."/>
            <person name="Hsiao Y.Y."/>
            <person name="Niu S.C."/>
            <person name="Wang J.Y."/>
            <person name="Lin Y.C."/>
            <person name="Xu Q."/>
            <person name="Chen L.J."/>
            <person name="Yoshida K."/>
            <person name="Fujiwara S."/>
            <person name="Wang Z.W."/>
            <person name="Zhang Y.Q."/>
            <person name="Mitsuda N."/>
            <person name="Wang M."/>
            <person name="Liu G.H."/>
            <person name="Pecoraro L."/>
            <person name="Huang H.X."/>
            <person name="Xiao X.J."/>
            <person name="Lin M."/>
            <person name="Wu X.Y."/>
            <person name="Wu W.L."/>
            <person name="Chen Y.Y."/>
            <person name="Chang S.B."/>
            <person name="Sakamoto S."/>
            <person name="Ohme-Takagi M."/>
            <person name="Yagi M."/>
            <person name="Zeng S.J."/>
            <person name="Shen C.Y."/>
            <person name="Yeh C.M."/>
            <person name="Luo Y.B."/>
            <person name="Tsai W.C."/>
            <person name="Van de Peer Y."/>
            <person name="Liu Z.J."/>
        </authorList>
    </citation>
    <scope>NUCLEOTIDE SEQUENCE [LARGE SCALE GENOMIC DNA]</scope>
    <source>
        <tissue evidence="1">The whole plant</tissue>
    </source>
</reference>
<keyword evidence="2" id="KW-1185">Reference proteome</keyword>
<sequence>MAATQIKKIPRFLWWFEGLRGSRHRVVSPWRLDNNPFHSRTFGQHIENLGQQFVVFQSAGQQEILAGISGQQAKFQEGSSSNTGQDLDSKQTTGAAHLDVWKALDSRSSSFKSWTATHLRGKQKFG</sequence>